<dbReference type="PANTHER" id="PTHR33240:SF15">
    <property type="entry name" value="GAG-PRO-LIKE PROTEIN"/>
    <property type="match status" value="1"/>
</dbReference>
<dbReference type="AlphaFoldDB" id="A0A5B7LJR3"/>
<accession>A0A5B7LJR3</accession>
<proteinExistence type="predicted"/>
<name>A0A5B7LJR3_PAPSO</name>
<dbReference type="PANTHER" id="PTHR33240">
    <property type="entry name" value="OS08G0508500 PROTEIN"/>
    <property type="match status" value="1"/>
</dbReference>
<protein>
    <submittedName>
        <fullName evidence="1">Uncharacterized protein with pepsin/retropepsin domain</fullName>
    </submittedName>
</protein>
<sequence>MTELRELQEEYIALEERKNEMESYLVANTSSKTENASLLPKLINTVASTSQVQQEKVTGNNQQKLVAMGSRDQEEYEKERNFYNRGGNNKIQRLDQPQETYEGQRQNYNRGQGGHKVVWEEIKMPPLNASVEKVWEAIILMENIPTPWNMGTKPPPNHREEILEGEEVHDNPLVVKLEINPKSKEDEDDEAEDSWAINRILIDTGSSVNILFYHTYKTMGGRDDDLIPSTYKIYGFNESPYNALIGRPWLHGILGVASTFHQCIKFPHLSGVGIIKGDWVEGKRCYETEVESCEGRANKKENWRHKIKETQRRERLMVDAIERKEEEMLRN</sequence>
<organism evidence="1">
    <name type="scientific">Papaver somniferum</name>
    <name type="common">Opium poppy</name>
    <dbReference type="NCBI Taxonomy" id="3469"/>
    <lineage>
        <taxon>Eukaryota</taxon>
        <taxon>Viridiplantae</taxon>
        <taxon>Streptophyta</taxon>
        <taxon>Embryophyta</taxon>
        <taxon>Tracheophyta</taxon>
        <taxon>Spermatophyta</taxon>
        <taxon>Magnoliopsida</taxon>
        <taxon>Ranunculales</taxon>
        <taxon>Papaveraceae</taxon>
        <taxon>Papaveroideae</taxon>
        <taxon>Papaver</taxon>
    </lineage>
</organism>
<evidence type="ECO:0000313" key="1">
    <source>
        <dbReference type="EMBL" id="QBG82604.1"/>
    </source>
</evidence>
<dbReference type="EMBL" id="MH838001">
    <property type="protein sequence ID" value="QBG82604.1"/>
    <property type="molecule type" value="Genomic_DNA"/>
</dbReference>
<reference evidence="1" key="1">
    <citation type="journal article" date="2019" name="Plant Physiol.">
        <title>Purine permease-type benzylisoquinoline alkaloid transporters in opium poppy.</title>
        <authorList>
            <person name="Dastmalchi M."/>
            <person name="Chang L."/>
            <person name="Chen R."/>
            <person name="Yu L."/>
            <person name="Chen X."/>
            <person name="Hagel J."/>
            <person name="Facchini P.J."/>
        </authorList>
    </citation>
    <scope>NUCLEOTIDE SEQUENCE</scope>
</reference>